<evidence type="ECO:0000313" key="1">
    <source>
        <dbReference type="EMBL" id="AIZ94656.1"/>
    </source>
</evidence>
<organism evidence="1 2">
    <name type="scientific">Lactobacillus phage LfeInf</name>
    <dbReference type="NCBI Taxonomy" id="1567484"/>
    <lineage>
        <taxon>Viruses</taxon>
        <taxon>Duplodnaviria</taxon>
        <taxon>Heunggongvirae</taxon>
        <taxon>Uroviricota</taxon>
        <taxon>Caudoviricetes</taxon>
        <taxon>Herelleviridae</taxon>
        <taxon>Hopescreekvirus</taxon>
        <taxon>Hopescreekvirus LfeInf</taxon>
    </lineage>
</organism>
<accession>A0A0A7NNJ7</accession>
<sequence>MDKKYEDYSFENDLGYDEYLWYRDHPEEAKKEKEYEFDQWQKQAIMDDKAH</sequence>
<dbReference type="KEGG" id="vg:26793818"/>
<protein>
    <submittedName>
        <fullName evidence="1">Uncharacterized protein</fullName>
    </submittedName>
</protein>
<name>A0A0A7NNJ7_9CAUD</name>
<proteinExistence type="predicted"/>
<dbReference type="EMBL" id="KP054477">
    <property type="protein sequence ID" value="AIZ94656.1"/>
    <property type="molecule type" value="Genomic_DNA"/>
</dbReference>
<reference evidence="2" key="1">
    <citation type="submission" date="2014-10" db="EMBL/GenBank/DDBJ databases">
        <title>Characterization of Lactobacillus fermentum phage vB_S_LfeInf.</title>
        <authorList>
            <person name="Liu M."/>
            <person name="Gill J.J."/>
            <person name="Berry J."/>
            <person name="Young R.III."/>
            <person name="Summer E.J."/>
        </authorList>
    </citation>
    <scope>NUCLEOTIDE SEQUENCE [LARGE SCALE GENOMIC DNA]</scope>
</reference>
<dbReference type="RefSeq" id="YP_009222268.1">
    <property type="nucleotide sequence ID" value="NC_029058.1"/>
</dbReference>
<evidence type="ECO:0000313" key="2">
    <source>
        <dbReference type="Proteomes" id="UP000030922"/>
    </source>
</evidence>
<keyword evidence="2" id="KW-1185">Reference proteome</keyword>
<reference evidence="1 2" key="2">
    <citation type="journal article" date="2015" name="Biotechnol. Biofuels">
        <title>Bacteriophage application restores ethanol fermentation characteristics disrupted by Lactobacillus fermentum.</title>
        <authorList>
            <person name="Liu M."/>
            <person name="Bischoff K.M."/>
            <person name="Gill J.J."/>
            <person name="Mire-Criscione M.D."/>
            <person name="Berry J.D."/>
            <person name="Young R."/>
            <person name="Summer E.J."/>
        </authorList>
    </citation>
    <scope>NUCLEOTIDE SEQUENCE [LARGE SCALE GENOMIC DNA]</scope>
</reference>
<dbReference type="Proteomes" id="UP000030922">
    <property type="component" value="Segment"/>
</dbReference>
<dbReference type="GeneID" id="26793818"/>
<gene>
    <name evidence="1" type="ORF">LfeInf_030</name>
</gene>